<evidence type="ECO:0000259" key="1">
    <source>
        <dbReference type="PROSITE" id="PS50878"/>
    </source>
</evidence>
<dbReference type="Ensembl" id="ENSGWIT00000032281.1">
    <property type="protein sequence ID" value="ENSGWIP00000029578.1"/>
    <property type="gene ID" value="ENSGWIG00000015448.1"/>
</dbReference>
<protein>
    <recommendedName>
        <fullName evidence="1">Reverse transcriptase domain-containing protein</fullName>
    </recommendedName>
</protein>
<dbReference type="CDD" id="cd01650">
    <property type="entry name" value="RT_nLTR_like"/>
    <property type="match status" value="1"/>
</dbReference>
<reference evidence="2" key="2">
    <citation type="submission" date="2025-08" db="UniProtKB">
        <authorList>
            <consortium name="Ensembl"/>
        </authorList>
    </citation>
    <scope>IDENTIFICATION</scope>
</reference>
<name>A0A8C5GFI3_GOUWI</name>
<feature type="domain" description="Reverse transcriptase" evidence="1">
    <location>
        <begin position="1"/>
        <end position="192"/>
    </location>
</feature>
<reference evidence="2" key="1">
    <citation type="submission" date="2020-06" db="EMBL/GenBank/DDBJ databases">
        <authorList>
            <consortium name="Wellcome Sanger Institute Data Sharing"/>
        </authorList>
    </citation>
    <scope>NUCLEOTIDE SEQUENCE [LARGE SCALE GENOMIC DNA]</scope>
</reference>
<keyword evidence="3" id="KW-1185">Reference proteome</keyword>
<proteinExistence type="predicted"/>
<dbReference type="PROSITE" id="PS50878">
    <property type="entry name" value="RT_POL"/>
    <property type="match status" value="1"/>
</dbReference>
<dbReference type="PANTHER" id="PTHR33332">
    <property type="entry name" value="REVERSE TRANSCRIPTASE DOMAIN-CONTAINING PROTEIN"/>
    <property type="match status" value="1"/>
</dbReference>
<evidence type="ECO:0000313" key="3">
    <source>
        <dbReference type="Proteomes" id="UP000694680"/>
    </source>
</evidence>
<accession>A0A8C5GFI3</accession>
<sequence length="346" mass="39520">MKVINDIIAALDKKQYCASLFIDLSKAFDTVDHAILKRRLHLIGLSEHTVAWFSNYLENRTQCIKYEGLCSEFVTVHKGVPQGSVLGPLLFILYINNVEENVSDANMHFYADDTIIYCFGSSLEQAVNSLQKAFVSVQHSLINLKLVLNAEKTKLMLFSNHKKVPQAPPVVSTLEGNVIEVVHEYKYLGVVIDDSLTFKLFIDKLVRKLKLKLGFFFRNKTCFSFGVKKRLVSATFLSVLDYGDLFYMNASCTCLLMVDSVYHSALRFITNCRAKTHHCELYSRVGWPSLYTRRQCHWFTFIYKALLGLLPSYICTLLTKRSTNTYALRSNDQLLLTVPFARTELG</sequence>
<organism evidence="2 3">
    <name type="scientific">Gouania willdenowi</name>
    <name type="common">Blunt-snouted clingfish</name>
    <name type="synonym">Lepadogaster willdenowi</name>
    <dbReference type="NCBI Taxonomy" id="441366"/>
    <lineage>
        <taxon>Eukaryota</taxon>
        <taxon>Metazoa</taxon>
        <taxon>Chordata</taxon>
        <taxon>Craniata</taxon>
        <taxon>Vertebrata</taxon>
        <taxon>Euteleostomi</taxon>
        <taxon>Actinopterygii</taxon>
        <taxon>Neopterygii</taxon>
        <taxon>Teleostei</taxon>
        <taxon>Neoteleostei</taxon>
        <taxon>Acanthomorphata</taxon>
        <taxon>Ovalentaria</taxon>
        <taxon>Blenniimorphae</taxon>
        <taxon>Blenniiformes</taxon>
        <taxon>Gobiesocoidei</taxon>
        <taxon>Gobiesocidae</taxon>
        <taxon>Gobiesocinae</taxon>
        <taxon>Gouania</taxon>
    </lineage>
</organism>
<dbReference type="Pfam" id="PF00078">
    <property type="entry name" value="RVT_1"/>
    <property type="match status" value="1"/>
</dbReference>
<dbReference type="Proteomes" id="UP000694680">
    <property type="component" value="Chromosome 3"/>
</dbReference>
<reference evidence="2" key="3">
    <citation type="submission" date="2025-09" db="UniProtKB">
        <authorList>
            <consortium name="Ensembl"/>
        </authorList>
    </citation>
    <scope>IDENTIFICATION</scope>
</reference>
<evidence type="ECO:0000313" key="2">
    <source>
        <dbReference type="Ensembl" id="ENSGWIP00000029578.1"/>
    </source>
</evidence>
<dbReference type="AlphaFoldDB" id="A0A8C5GFI3"/>
<dbReference type="InterPro" id="IPR000477">
    <property type="entry name" value="RT_dom"/>
</dbReference>
<dbReference type="SUPFAM" id="SSF56672">
    <property type="entry name" value="DNA/RNA polymerases"/>
    <property type="match status" value="1"/>
</dbReference>
<dbReference type="InterPro" id="IPR043502">
    <property type="entry name" value="DNA/RNA_pol_sf"/>
</dbReference>